<dbReference type="PANTHER" id="PTHR21225">
    <property type="entry name" value="PHOSPHO-2-DEHYDRO-3-DEOXYHEPTONATE ALDOLASE DAHP SYNTHETASE"/>
    <property type="match status" value="1"/>
</dbReference>
<protein>
    <recommendedName>
        <fullName evidence="5">3-deoxy-D-arabino-heptulosonate 7-phosphate synthase</fullName>
    </recommendedName>
    <alternativeName>
        <fullName evidence="4">DAHP synthase</fullName>
    </alternativeName>
    <alternativeName>
        <fullName evidence="3">Phospho-2-keto-3-deoxyheptonate aldolase</fullName>
    </alternativeName>
</protein>
<dbReference type="InterPro" id="IPR006219">
    <property type="entry name" value="DAHP_synth_1"/>
</dbReference>
<evidence type="ECO:0000256" key="3">
    <source>
        <dbReference type="ARBA" id="ARBA00031111"/>
    </source>
</evidence>
<evidence type="ECO:0000313" key="6">
    <source>
        <dbReference type="EMBL" id="CCH43539.1"/>
    </source>
</evidence>
<evidence type="ECO:0000256" key="1">
    <source>
        <dbReference type="ARBA" id="ARBA00003726"/>
    </source>
</evidence>
<evidence type="ECO:0000256" key="2">
    <source>
        <dbReference type="ARBA" id="ARBA00004688"/>
    </source>
</evidence>
<gene>
    <name evidence="6" type="ORF">BN7_3091</name>
</gene>
<dbReference type="PANTHER" id="PTHR21225:SF12">
    <property type="entry name" value="PHOSPHO-2-DEHYDRO-3-DEOXYHEPTONATE ALDOLASE, TYROSINE-INHIBITED"/>
    <property type="match status" value="1"/>
</dbReference>
<dbReference type="GO" id="GO:0003849">
    <property type="term" value="F:3-deoxy-7-phosphoheptulonate synthase activity"/>
    <property type="evidence" value="ECO:0007669"/>
    <property type="project" value="InterPro"/>
</dbReference>
<accession>K0KQ16</accession>
<dbReference type="STRING" id="1206466.K0KQ16"/>
<dbReference type="eggNOG" id="ENOG502RXNY">
    <property type="taxonomic scope" value="Eukaryota"/>
</dbReference>
<keyword evidence="6" id="KW-0808">Transferase</keyword>
<comment type="function">
    <text evidence="1">Stereospecific condensation of phosphoenolpyruvate (PEP) and D-erythrose-4-phosphate (E4P) giving rise to 3-deoxy-D-arabino-heptulosonate-7-phosphate (DAHP).</text>
</comment>
<reference evidence="6 7" key="1">
    <citation type="journal article" date="2012" name="Eukaryot. Cell">
        <title>Draft genome sequence of Wickerhamomyces ciferrii NRRL Y-1031 F-60-10.</title>
        <authorList>
            <person name="Schneider J."/>
            <person name="Andrea H."/>
            <person name="Blom J."/>
            <person name="Jaenicke S."/>
            <person name="Ruckert C."/>
            <person name="Schorsch C."/>
            <person name="Szczepanowski R."/>
            <person name="Farwick M."/>
            <person name="Goesmann A."/>
            <person name="Puhler A."/>
            <person name="Schaffer S."/>
            <person name="Tauch A."/>
            <person name="Kohler T."/>
            <person name="Brinkrolf K."/>
        </authorList>
    </citation>
    <scope>NUCLEOTIDE SEQUENCE [LARGE SCALE GENOMIC DNA]</scope>
    <source>
        <strain evidence="7">ATCC 14091 / BCRC 22168 / CBS 111 / JCM 3599 / NBRC 0793 / NRRL Y-1031 F-60-10</strain>
    </source>
</reference>
<proteinExistence type="predicted"/>
<name>K0KQ16_WICCF</name>
<sequence>MLNLNQLSLRSANSLNSKRSKEDHWTTLKYLSAGNLSTGSDECLNVALTQPDVVKGYLCPTSEFLQSSIVKFRNEVSNSLLSERKSNFLVIVGPEFLDSFHQAKACSQWLNKRSGNLMNYTTNNNSISTHSNFKDLHDKIKKLYTNKNHLKNLSLVMNVDLTSNYESGNSYMSRAVFNGVVDLRILLIELAEQIQLSGVIDDPICLQYYNDLLGIATLRSENIESQVHREFISGIPFPIGFNCFKSSIYGSISKEIQEYKIQKAIDAIHSVADPHYFLSVTNLGNVAIANSMGNKDTFLLINIQQDQVITLEHLKVLFDAPLNQLNNVKIILDLGKLNELNYDSIWNLLKDSLTSEIGDYIAGVQIDSGKQYIPQSWEYEEKIESSPNNNENQVEDETFAVLSENIGIKRSSIRGKIFNTFKNSYSKISSAFDNQPTRTTYGYEHMILADKFITQLNELMK</sequence>
<dbReference type="InterPro" id="IPR013785">
    <property type="entry name" value="Aldolase_TIM"/>
</dbReference>
<dbReference type="AlphaFoldDB" id="K0KQ16"/>
<dbReference type="Proteomes" id="UP000009328">
    <property type="component" value="Unassembled WGS sequence"/>
</dbReference>
<dbReference type="SUPFAM" id="SSF51569">
    <property type="entry name" value="Aldolase"/>
    <property type="match status" value="1"/>
</dbReference>
<dbReference type="InParanoid" id="K0KQ16"/>
<evidence type="ECO:0000256" key="5">
    <source>
        <dbReference type="ARBA" id="ARBA00032193"/>
    </source>
</evidence>
<dbReference type="GO" id="GO:0009073">
    <property type="term" value="P:aromatic amino acid family biosynthetic process"/>
    <property type="evidence" value="ECO:0007669"/>
    <property type="project" value="InterPro"/>
</dbReference>
<organism evidence="6 7">
    <name type="scientific">Wickerhamomyces ciferrii (strain ATCC 14091 / BCRC 22168 / CBS 111 / JCM 3599 / NBRC 0793 / NRRL Y-1031 F-60-10)</name>
    <name type="common">Yeast</name>
    <name type="synonym">Pichia ciferrii</name>
    <dbReference type="NCBI Taxonomy" id="1206466"/>
    <lineage>
        <taxon>Eukaryota</taxon>
        <taxon>Fungi</taxon>
        <taxon>Dikarya</taxon>
        <taxon>Ascomycota</taxon>
        <taxon>Saccharomycotina</taxon>
        <taxon>Saccharomycetes</taxon>
        <taxon>Phaffomycetales</taxon>
        <taxon>Wickerhamomycetaceae</taxon>
        <taxon>Wickerhamomyces</taxon>
    </lineage>
</organism>
<dbReference type="Gene3D" id="3.20.20.70">
    <property type="entry name" value="Aldolase class I"/>
    <property type="match status" value="1"/>
</dbReference>
<comment type="pathway">
    <text evidence="2">Metabolic intermediate biosynthesis; chorismate biosynthesis; chorismate from D-erythrose 4-phosphate and phosphoenolpyruvate: step 1/7.</text>
</comment>
<dbReference type="HOGENOM" id="CLU_033451_0_0_1"/>
<dbReference type="EMBL" id="CAIF01000083">
    <property type="protein sequence ID" value="CCH43539.1"/>
    <property type="molecule type" value="Genomic_DNA"/>
</dbReference>
<dbReference type="GO" id="GO:0005737">
    <property type="term" value="C:cytoplasm"/>
    <property type="evidence" value="ECO:0007669"/>
    <property type="project" value="TreeGrafter"/>
</dbReference>
<comment type="caution">
    <text evidence="6">The sequence shown here is derived from an EMBL/GenBank/DDBJ whole genome shotgun (WGS) entry which is preliminary data.</text>
</comment>
<keyword evidence="7" id="KW-1185">Reference proteome</keyword>
<evidence type="ECO:0000256" key="4">
    <source>
        <dbReference type="ARBA" id="ARBA00031349"/>
    </source>
</evidence>
<evidence type="ECO:0000313" key="7">
    <source>
        <dbReference type="Proteomes" id="UP000009328"/>
    </source>
</evidence>